<dbReference type="VEuPathDB" id="FungiDB:PV06_11580"/>
<evidence type="ECO:0000313" key="2">
    <source>
        <dbReference type="EMBL" id="KIW36105.1"/>
    </source>
</evidence>
<feature type="compositionally biased region" description="Basic and acidic residues" evidence="1">
    <location>
        <begin position="61"/>
        <end position="74"/>
    </location>
</feature>
<evidence type="ECO:0000313" key="3">
    <source>
        <dbReference type="Proteomes" id="UP000053342"/>
    </source>
</evidence>
<feature type="region of interest" description="Disordered" evidence="1">
    <location>
        <begin position="1"/>
        <end position="90"/>
    </location>
</feature>
<organism evidence="2 3">
    <name type="scientific">Exophiala oligosperma</name>
    <dbReference type="NCBI Taxonomy" id="215243"/>
    <lineage>
        <taxon>Eukaryota</taxon>
        <taxon>Fungi</taxon>
        <taxon>Dikarya</taxon>
        <taxon>Ascomycota</taxon>
        <taxon>Pezizomycotina</taxon>
        <taxon>Eurotiomycetes</taxon>
        <taxon>Chaetothyriomycetidae</taxon>
        <taxon>Chaetothyriales</taxon>
        <taxon>Herpotrichiellaceae</taxon>
        <taxon>Exophiala</taxon>
    </lineage>
</organism>
<evidence type="ECO:0000256" key="1">
    <source>
        <dbReference type="SAM" id="MobiDB-lite"/>
    </source>
</evidence>
<dbReference type="RefSeq" id="XP_016256321.1">
    <property type="nucleotide sequence ID" value="XM_016413286.1"/>
</dbReference>
<protein>
    <submittedName>
        <fullName evidence="2">Uncharacterized protein</fullName>
    </submittedName>
</protein>
<reference evidence="2 3" key="1">
    <citation type="submission" date="2015-01" db="EMBL/GenBank/DDBJ databases">
        <title>The Genome Sequence of Exophiala oligosperma CBS72588.</title>
        <authorList>
            <consortium name="The Broad Institute Genomics Platform"/>
            <person name="Cuomo C."/>
            <person name="de Hoog S."/>
            <person name="Gorbushina A."/>
            <person name="Stielow B."/>
            <person name="Teixiera M."/>
            <person name="Abouelleil A."/>
            <person name="Chapman S.B."/>
            <person name="Priest M."/>
            <person name="Young S.K."/>
            <person name="Wortman J."/>
            <person name="Nusbaum C."/>
            <person name="Birren B."/>
        </authorList>
    </citation>
    <scope>NUCLEOTIDE SEQUENCE [LARGE SCALE GENOMIC DNA]</scope>
    <source>
        <strain evidence="2 3">CBS 72588</strain>
    </source>
</reference>
<dbReference type="AlphaFoldDB" id="A0A0D2D1M8"/>
<accession>A0A0D2D1M8</accession>
<keyword evidence="3" id="KW-1185">Reference proteome</keyword>
<dbReference type="EMBL" id="KN847374">
    <property type="protein sequence ID" value="KIW36105.1"/>
    <property type="molecule type" value="Genomic_DNA"/>
</dbReference>
<name>A0A0D2D1M8_9EURO</name>
<sequence>MSSSGGSAPGEFAHGKVDPSEAGKKGGLSSGGGTNTDSSSTGGTSGDSSGSGNSGGSQKGEFAHGKVDPSEAGKKGRMSPRPVTGGACSGLSSRVEAARLRATLRSKDGSGTCSRRDSDVEFSVSRTSYLAKAIGFWEETVMTKAQSQQLCLRYITDNGYASNEPTVRFG</sequence>
<dbReference type="OrthoDB" id="5279375at2759"/>
<feature type="compositionally biased region" description="Low complexity" evidence="1">
    <location>
        <begin position="35"/>
        <end position="51"/>
    </location>
</feature>
<dbReference type="GeneID" id="27363654"/>
<proteinExistence type="predicted"/>
<dbReference type="Proteomes" id="UP000053342">
    <property type="component" value="Unassembled WGS sequence"/>
</dbReference>
<feature type="compositionally biased region" description="Gly residues" evidence="1">
    <location>
        <begin position="25"/>
        <end position="34"/>
    </location>
</feature>
<gene>
    <name evidence="2" type="ORF">PV06_11580</name>
</gene>
<dbReference type="HOGENOM" id="CLU_1570674_0_0_1"/>
<feature type="compositionally biased region" description="Basic and acidic residues" evidence="1">
    <location>
        <begin position="13"/>
        <end position="24"/>
    </location>
</feature>